<accession>A0ABV1XGZ2</accession>
<dbReference type="PANTHER" id="PTHR45527:SF1">
    <property type="entry name" value="FATTY ACID SYNTHASE"/>
    <property type="match status" value="1"/>
</dbReference>
<dbReference type="SUPFAM" id="SSF56801">
    <property type="entry name" value="Acetyl-CoA synthetase-like"/>
    <property type="match status" value="1"/>
</dbReference>
<evidence type="ECO:0000256" key="1">
    <source>
        <dbReference type="ARBA" id="ARBA00001957"/>
    </source>
</evidence>
<dbReference type="InterPro" id="IPR036736">
    <property type="entry name" value="ACP-like_sf"/>
</dbReference>
<dbReference type="InterPro" id="IPR023213">
    <property type="entry name" value="CAT-like_dom_sf"/>
</dbReference>
<name>A0ABV1XGZ2_9ACTN</name>
<keyword evidence="6" id="KW-1185">Reference proteome</keyword>
<protein>
    <submittedName>
        <fullName evidence="5">Condensation domain-containing protein</fullName>
    </submittedName>
</protein>
<dbReference type="Pfam" id="PF00550">
    <property type="entry name" value="PP-binding"/>
    <property type="match status" value="1"/>
</dbReference>
<dbReference type="PROSITE" id="PS50075">
    <property type="entry name" value="CARRIER"/>
    <property type="match status" value="1"/>
</dbReference>
<dbReference type="Gene3D" id="3.30.559.30">
    <property type="entry name" value="Nonribosomal peptide synthetase, condensation domain"/>
    <property type="match status" value="1"/>
</dbReference>
<dbReference type="Proteomes" id="UP001474181">
    <property type="component" value="Unassembled WGS sequence"/>
</dbReference>
<gene>
    <name evidence="5" type="ORF">ABT404_53540</name>
</gene>
<dbReference type="InterPro" id="IPR001242">
    <property type="entry name" value="Condensation_dom"/>
</dbReference>
<feature type="domain" description="Carrier" evidence="4">
    <location>
        <begin position="1"/>
        <end position="65"/>
    </location>
</feature>
<dbReference type="SUPFAM" id="SSF47336">
    <property type="entry name" value="ACP-like"/>
    <property type="match status" value="1"/>
</dbReference>
<evidence type="ECO:0000313" key="6">
    <source>
        <dbReference type="Proteomes" id="UP001474181"/>
    </source>
</evidence>
<dbReference type="Gene3D" id="3.30.559.10">
    <property type="entry name" value="Chloramphenicol acetyltransferase-like domain"/>
    <property type="match status" value="1"/>
</dbReference>
<organism evidence="5 6">
    <name type="scientific">Streptomyces hyaluromycini</name>
    <dbReference type="NCBI Taxonomy" id="1377993"/>
    <lineage>
        <taxon>Bacteria</taxon>
        <taxon>Bacillati</taxon>
        <taxon>Actinomycetota</taxon>
        <taxon>Actinomycetes</taxon>
        <taxon>Kitasatosporales</taxon>
        <taxon>Streptomycetaceae</taxon>
        <taxon>Streptomyces</taxon>
    </lineage>
</organism>
<evidence type="ECO:0000256" key="3">
    <source>
        <dbReference type="ARBA" id="ARBA00022553"/>
    </source>
</evidence>
<dbReference type="SUPFAM" id="SSF52777">
    <property type="entry name" value="CoA-dependent acyltransferases"/>
    <property type="match status" value="2"/>
</dbReference>
<dbReference type="CDD" id="cd19544">
    <property type="entry name" value="E-C_NRPS"/>
    <property type="match status" value="1"/>
</dbReference>
<dbReference type="InterPro" id="IPR006162">
    <property type="entry name" value="Ppantetheine_attach_site"/>
</dbReference>
<evidence type="ECO:0000259" key="4">
    <source>
        <dbReference type="PROSITE" id="PS50075"/>
    </source>
</evidence>
<dbReference type="RefSeq" id="WP_350793052.1">
    <property type="nucleotide sequence ID" value="NZ_JBEPEK010001085.1"/>
</dbReference>
<evidence type="ECO:0000313" key="5">
    <source>
        <dbReference type="EMBL" id="MER7188190.1"/>
    </source>
</evidence>
<dbReference type="Gene3D" id="3.40.50.980">
    <property type="match status" value="1"/>
</dbReference>
<keyword evidence="3" id="KW-0597">Phosphoprotein</keyword>
<dbReference type="PROSITE" id="PS00012">
    <property type="entry name" value="PHOSPHOPANTETHEINE"/>
    <property type="match status" value="1"/>
</dbReference>
<dbReference type="PANTHER" id="PTHR45527">
    <property type="entry name" value="NONRIBOSOMAL PEPTIDE SYNTHETASE"/>
    <property type="match status" value="1"/>
</dbReference>
<keyword evidence="2" id="KW-0596">Phosphopantetheine</keyword>
<evidence type="ECO:0000256" key="2">
    <source>
        <dbReference type="ARBA" id="ARBA00022450"/>
    </source>
</evidence>
<comment type="cofactor">
    <cofactor evidence="1">
        <name>pantetheine 4'-phosphate</name>
        <dbReference type="ChEBI" id="CHEBI:47942"/>
    </cofactor>
</comment>
<sequence length="596" mass="63454">CLAFAEVLGLESVGVEDDFFALGGHSLLAVRLVEWLRVRGVSVSVRALFLSPTPAGLAAASGPVTVVVSENLIPDGAQEITPEMLPLVKLTEAEVQAVLSAVEGGAGNVADVYPLAPLQEGILFHHLLADSGQDAYVLPMVVEFDDRSRLDGFVGALQQVVDRHDIFRTSVVWQGLHEPVQVVWRSVTLPVTEVGLPANSSDPTADLVSSVGLSMDLGRAPLLDLHVTETSGGRWLGLVRVHHLVQDHTAMDVVLEEIQTILAGRAAELPEPLPFRDFVAQARAGLETGEHEKFFRELLAGVDEPTAAFGVSDVRGDGSDVVRATLPLEAGVAVRLREAARRLGASPATVLHVAWSRVLSVVSGRDDVVFGTVLFGRMNAGAGSDRVPGLFINTLPVRVRTGDLTTLEAVTAMRAQLAGLLEHEHAPLALAQQVSAVPADEPLFTTLFNYRHNAGGGRDESDGAGFEGLRQVFSRERTNYPLSVSVDDDGRDFGLVVDAVGPIDPQAMAGMLHTMVDGVVSALEDGLDGGAQVPLSTLDALSVDERRRLLVEWNDTDAVVPESTLPELFAVQVERTPDAPAVVFEGESLSYAELDA</sequence>
<proteinExistence type="predicted"/>
<comment type="caution">
    <text evidence="5">The sequence shown here is derived from an EMBL/GenBank/DDBJ whole genome shotgun (WGS) entry which is preliminary data.</text>
</comment>
<dbReference type="Pfam" id="PF00668">
    <property type="entry name" value="Condensation"/>
    <property type="match status" value="1"/>
</dbReference>
<dbReference type="Gene3D" id="1.10.1200.10">
    <property type="entry name" value="ACP-like"/>
    <property type="match status" value="1"/>
</dbReference>
<reference evidence="5 6" key="1">
    <citation type="submission" date="2024-06" db="EMBL/GenBank/DDBJ databases">
        <title>The Natural Products Discovery Center: Release of the First 8490 Sequenced Strains for Exploring Actinobacteria Biosynthetic Diversity.</title>
        <authorList>
            <person name="Kalkreuter E."/>
            <person name="Kautsar S.A."/>
            <person name="Yang D."/>
            <person name="Bader C.D."/>
            <person name="Teijaro C.N."/>
            <person name="Fluegel L."/>
            <person name="Davis C.M."/>
            <person name="Simpson J.R."/>
            <person name="Lauterbach L."/>
            <person name="Steele A.D."/>
            <person name="Gui C."/>
            <person name="Meng S."/>
            <person name="Li G."/>
            <person name="Viehrig K."/>
            <person name="Ye F."/>
            <person name="Su P."/>
            <person name="Kiefer A.F."/>
            <person name="Nichols A."/>
            <person name="Cepeda A.J."/>
            <person name="Yan W."/>
            <person name="Fan B."/>
            <person name="Jiang Y."/>
            <person name="Adhikari A."/>
            <person name="Zheng C.-J."/>
            <person name="Schuster L."/>
            <person name="Cowan T.M."/>
            <person name="Smanski M.J."/>
            <person name="Chevrette M.G."/>
            <person name="De Carvalho L.P.S."/>
            <person name="Shen B."/>
        </authorList>
    </citation>
    <scope>NUCLEOTIDE SEQUENCE [LARGE SCALE GENOMIC DNA]</scope>
    <source>
        <strain evidence="5 6">NPDC000234</strain>
    </source>
</reference>
<feature type="non-terminal residue" evidence="5">
    <location>
        <position position="1"/>
    </location>
</feature>
<dbReference type="EMBL" id="JBEPEK010001085">
    <property type="protein sequence ID" value="MER7188190.1"/>
    <property type="molecule type" value="Genomic_DNA"/>
</dbReference>
<feature type="non-terminal residue" evidence="5">
    <location>
        <position position="596"/>
    </location>
</feature>
<dbReference type="InterPro" id="IPR009081">
    <property type="entry name" value="PP-bd_ACP"/>
</dbReference>